<evidence type="ECO:0000313" key="5">
    <source>
        <dbReference type="Proteomes" id="UP000652477"/>
    </source>
</evidence>
<dbReference type="PROSITE" id="PS00061">
    <property type="entry name" value="ADH_SHORT"/>
    <property type="match status" value="1"/>
</dbReference>
<evidence type="ECO:0000256" key="1">
    <source>
        <dbReference type="ARBA" id="ARBA00006484"/>
    </source>
</evidence>
<dbReference type="GO" id="GO:0008206">
    <property type="term" value="P:bile acid metabolic process"/>
    <property type="evidence" value="ECO:0007669"/>
    <property type="project" value="UniProtKB-ARBA"/>
</dbReference>
<keyword evidence="3" id="KW-0443">Lipid metabolism</keyword>
<dbReference type="Proteomes" id="UP000652477">
    <property type="component" value="Unassembled WGS sequence"/>
</dbReference>
<keyword evidence="3" id="KW-0753">Steroid metabolism</keyword>
<dbReference type="InterPro" id="IPR002347">
    <property type="entry name" value="SDR_fam"/>
</dbReference>
<dbReference type="InterPro" id="IPR020904">
    <property type="entry name" value="Sc_DH/Rdtase_CS"/>
</dbReference>
<dbReference type="FunFam" id="3.40.50.720:FF:000084">
    <property type="entry name" value="Short-chain dehydrogenase reductase"/>
    <property type="match status" value="1"/>
</dbReference>
<dbReference type="PRINTS" id="PR00081">
    <property type="entry name" value="GDHRDH"/>
</dbReference>
<organism evidence="4 5">
    <name type="scientific">Mediterraneibacter hominis</name>
    <dbReference type="NCBI Taxonomy" id="2763054"/>
    <lineage>
        <taxon>Bacteria</taxon>
        <taxon>Bacillati</taxon>
        <taxon>Bacillota</taxon>
        <taxon>Clostridia</taxon>
        <taxon>Lachnospirales</taxon>
        <taxon>Lachnospiraceae</taxon>
        <taxon>Mediterraneibacter</taxon>
    </lineage>
</organism>
<protein>
    <submittedName>
        <fullName evidence="4">Glucose 1-dehydrogenase</fullName>
        <ecNumber evidence="4">1.1.1.47</ecNumber>
    </submittedName>
</protein>
<dbReference type="EC" id="1.1.1.47" evidence="4"/>
<name>A0A923RQZ2_9FIRM</name>
<dbReference type="CDD" id="cd05233">
    <property type="entry name" value="SDR_c"/>
    <property type="match status" value="1"/>
</dbReference>
<dbReference type="PRINTS" id="PR00080">
    <property type="entry name" value="SDRFAMILY"/>
</dbReference>
<dbReference type="GO" id="GO:0047936">
    <property type="term" value="F:glucose 1-dehydrogenase [NAD(P)+] activity"/>
    <property type="evidence" value="ECO:0007669"/>
    <property type="project" value="UniProtKB-EC"/>
</dbReference>
<accession>A0A923RQZ2</accession>
<dbReference type="RefSeq" id="WP_186876735.1">
    <property type="nucleotide sequence ID" value="NZ_JACOPF010000003.1"/>
</dbReference>
<dbReference type="AlphaFoldDB" id="A0A923RQZ2"/>
<dbReference type="PANTHER" id="PTHR42879">
    <property type="entry name" value="3-OXOACYL-(ACYL-CARRIER-PROTEIN) REDUCTASE"/>
    <property type="match status" value="1"/>
</dbReference>
<dbReference type="PANTHER" id="PTHR42879:SF2">
    <property type="entry name" value="3-OXOACYL-[ACYL-CARRIER-PROTEIN] REDUCTASE FABG"/>
    <property type="match status" value="1"/>
</dbReference>
<dbReference type="InterPro" id="IPR036291">
    <property type="entry name" value="NAD(P)-bd_dom_sf"/>
</dbReference>
<evidence type="ECO:0000313" key="4">
    <source>
        <dbReference type="EMBL" id="MBC5690089.1"/>
    </source>
</evidence>
<dbReference type="EMBL" id="JACOPF010000003">
    <property type="protein sequence ID" value="MBC5690089.1"/>
    <property type="molecule type" value="Genomic_DNA"/>
</dbReference>
<gene>
    <name evidence="4" type="ORF">H8S37_14315</name>
</gene>
<dbReference type="InterPro" id="IPR050259">
    <property type="entry name" value="SDR"/>
</dbReference>
<evidence type="ECO:0000256" key="2">
    <source>
        <dbReference type="ARBA" id="ARBA00023002"/>
    </source>
</evidence>
<comment type="caution">
    <text evidence="4">The sequence shown here is derived from an EMBL/GenBank/DDBJ whole genome shotgun (WGS) entry which is preliminary data.</text>
</comment>
<sequence length="248" mass="26675">MANMLAGKVALVTGAARGIGKCIALKLAEYGADVIVNDLKVDENSEVMKEIQNFGVKGFPLQGDITDCQAVSAMVEKAVKEMGRIDILVNNAGVYPAVPVLEVDEKHFEFVVDVNMKGLFFMSQQVVKQSMLPNNYGKIVNISSCDGKNPGKGVAVYSATKAAVISFTKSYALELADYDINSNAVAAGWVESEQVLANDRWKDALAMIPSRRLGKLSEIAEAVAFLCNDKVSYINGEILDVNGGIIMD</sequence>
<dbReference type="Gene3D" id="3.40.50.720">
    <property type="entry name" value="NAD(P)-binding Rossmann-like Domain"/>
    <property type="match status" value="1"/>
</dbReference>
<dbReference type="SUPFAM" id="SSF51735">
    <property type="entry name" value="NAD(P)-binding Rossmann-fold domains"/>
    <property type="match status" value="1"/>
</dbReference>
<proteinExistence type="inferred from homology"/>
<dbReference type="Pfam" id="PF13561">
    <property type="entry name" value="adh_short_C2"/>
    <property type="match status" value="1"/>
</dbReference>
<evidence type="ECO:0000256" key="3">
    <source>
        <dbReference type="ARBA" id="ARBA00023221"/>
    </source>
</evidence>
<reference evidence="4" key="1">
    <citation type="submission" date="2020-08" db="EMBL/GenBank/DDBJ databases">
        <title>Genome public.</title>
        <authorList>
            <person name="Liu C."/>
            <person name="Sun Q."/>
        </authorList>
    </citation>
    <scope>NUCLEOTIDE SEQUENCE</scope>
    <source>
        <strain evidence="4">NSJ-55</strain>
    </source>
</reference>
<comment type="similarity">
    <text evidence="1">Belongs to the short-chain dehydrogenases/reductases (SDR) family.</text>
</comment>
<keyword evidence="2 4" id="KW-0560">Oxidoreductase</keyword>
<dbReference type="NCBIfam" id="NF005559">
    <property type="entry name" value="PRK07231.1"/>
    <property type="match status" value="1"/>
</dbReference>
<keyword evidence="5" id="KW-1185">Reference proteome</keyword>